<evidence type="ECO:0000256" key="2">
    <source>
        <dbReference type="ARBA" id="ARBA00022723"/>
    </source>
</evidence>
<gene>
    <name evidence="8" type="ORF">PSYICH_LOCUS8962</name>
</gene>
<keyword evidence="9" id="KW-1185">Reference proteome</keyword>
<keyword evidence="6" id="KW-1133">Transmembrane helix</keyword>
<dbReference type="GO" id="GO:0020037">
    <property type="term" value="F:heme binding"/>
    <property type="evidence" value="ECO:0007669"/>
    <property type="project" value="UniProtKB-UniRule"/>
</dbReference>
<dbReference type="SUPFAM" id="SSF55856">
    <property type="entry name" value="Cytochrome b5-like heme/steroid binding domain"/>
    <property type="match status" value="1"/>
</dbReference>
<feature type="transmembrane region" description="Helical" evidence="6">
    <location>
        <begin position="167"/>
        <end position="184"/>
    </location>
</feature>
<feature type="domain" description="Cytochrome b5 heme-binding" evidence="7">
    <location>
        <begin position="33"/>
        <end position="102"/>
    </location>
</feature>
<dbReference type="PROSITE" id="PS00191">
    <property type="entry name" value="CYTOCHROME_B5_1"/>
    <property type="match status" value="1"/>
</dbReference>
<dbReference type="InterPro" id="IPR001199">
    <property type="entry name" value="Cyt_B5-like_heme/steroid-bd"/>
</dbReference>
<evidence type="ECO:0000256" key="3">
    <source>
        <dbReference type="ARBA" id="ARBA00023004"/>
    </source>
</evidence>
<evidence type="ECO:0000313" key="8">
    <source>
        <dbReference type="EMBL" id="CAH1109011.1"/>
    </source>
</evidence>
<dbReference type="PROSITE" id="PS50255">
    <property type="entry name" value="CYTOCHROME_B5_2"/>
    <property type="match status" value="1"/>
</dbReference>
<keyword evidence="3 6" id="KW-0408">Iron</keyword>
<evidence type="ECO:0000256" key="5">
    <source>
        <dbReference type="ARBA" id="ARBA00073492"/>
    </source>
</evidence>
<feature type="transmembrane region" description="Helical" evidence="6">
    <location>
        <begin position="284"/>
        <end position="307"/>
    </location>
</feature>
<dbReference type="GO" id="GO:0046872">
    <property type="term" value="F:metal ion binding"/>
    <property type="evidence" value="ECO:0007669"/>
    <property type="project" value="UniProtKB-UniRule"/>
</dbReference>
<dbReference type="GO" id="GO:0006629">
    <property type="term" value="P:lipid metabolic process"/>
    <property type="evidence" value="ECO:0007669"/>
    <property type="project" value="InterPro"/>
</dbReference>
<dbReference type="PANTHER" id="PTHR16740:SF1">
    <property type="entry name" value="CYTOCHROME B5-RELATED PROTEIN-RELATED"/>
    <property type="match status" value="1"/>
</dbReference>
<dbReference type="Gene3D" id="3.10.120.10">
    <property type="entry name" value="Cytochrome b5-like heme/steroid binding domain"/>
    <property type="match status" value="1"/>
</dbReference>
<dbReference type="InterPro" id="IPR005804">
    <property type="entry name" value="FA_desaturase_dom"/>
</dbReference>
<comment type="caution">
    <text evidence="6">Lacks conserved residue(s) required for the propagation of feature annotation.</text>
</comment>
<dbReference type="AlphaFoldDB" id="A0A9P0GFJ7"/>
<dbReference type="InterPro" id="IPR053100">
    <property type="entry name" value="Cytochrome_b5-related"/>
</dbReference>
<comment type="similarity">
    <text evidence="6">Belongs to the cytochrome b5 family.</text>
</comment>
<dbReference type="SMART" id="SM01117">
    <property type="entry name" value="Cyt-b5"/>
    <property type="match status" value="1"/>
</dbReference>
<name>A0A9P0GFJ7_9CUCU</name>
<evidence type="ECO:0000259" key="7">
    <source>
        <dbReference type="PROSITE" id="PS50255"/>
    </source>
</evidence>
<dbReference type="Pfam" id="PF00173">
    <property type="entry name" value="Cyt-b5"/>
    <property type="match status" value="1"/>
</dbReference>
<dbReference type="FunFam" id="3.10.120.10:FF:000020">
    <property type="entry name" value="Cytochrome b5-related protein"/>
    <property type="match status" value="1"/>
</dbReference>
<dbReference type="PANTHER" id="PTHR16740">
    <property type="entry name" value="CYTOCHROME B5-RELATED PROTEIN-RELATED"/>
    <property type="match status" value="1"/>
</dbReference>
<keyword evidence="2 6" id="KW-0479">Metal-binding</keyword>
<dbReference type="InterPro" id="IPR018506">
    <property type="entry name" value="Cyt_B5_heme-BS"/>
</dbReference>
<keyword evidence="1 6" id="KW-0349">Heme</keyword>
<feature type="transmembrane region" description="Helical" evidence="6">
    <location>
        <begin position="243"/>
        <end position="264"/>
    </location>
</feature>
<dbReference type="Proteomes" id="UP001153636">
    <property type="component" value="Chromosome 3"/>
</dbReference>
<sequence>MLPPDYVPKSSLGIVPPRSRFLGSLMTTDLWLEERRETDGAEGLWRIHDGLYNFESFVQEHPGGSEWLGLTKGTDISEAFESHHISQLPEQLLSKYFVRKAKTKRNIPFTFEENGFYKTLKKEIRKTLKNVPKDDYNTSDMYSDALFAGLILFSILSVRYWSYTSAVIAGVILGLLTGAGHNYIHRKDSFRMLYFQFSMFQVRDWRISHVLSHHLYPNTVIDLEVILPEPFLQYHPIKKLFGGYYSVIIAPAVFLFSFHAGFFNRLQTYKTLKPIGFTGLSLPLLMYIFGTETILNTFIMWNVILLVGSFQFTLIGFNAAHHHPDVFHDGDTPRSLDEYDWGLNQLDAVMDRKDITGSDFLVLTCFGDHSLHHLFPTLDHSILKHLYPTMKEVMNKFDVNLRMVTQWDAIVGGFQQLLKVKPNPLPPNLKSKKYLLL</sequence>
<keyword evidence="6" id="KW-0812">Transmembrane</keyword>
<organism evidence="8 9">
    <name type="scientific">Psylliodes chrysocephalus</name>
    <dbReference type="NCBI Taxonomy" id="3402493"/>
    <lineage>
        <taxon>Eukaryota</taxon>
        <taxon>Metazoa</taxon>
        <taxon>Ecdysozoa</taxon>
        <taxon>Arthropoda</taxon>
        <taxon>Hexapoda</taxon>
        <taxon>Insecta</taxon>
        <taxon>Pterygota</taxon>
        <taxon>Neoptera</taxon>
        <taxon>Endopterygota</taxon>
        <taxon>Coleoptera</taxon>
        <taxon>Polyphaga</taxon>
        <taxon>Cucujiformia</taxon>
        <taxon>Chrysomeloidea</taxon>
        <taxon>Chrysomelidae</taxon>
        <taxon>Galerucinae</taxon>
        <taxon>Alticini</taxon>
        <taxon>Psylliodes</taxon>
    </lineage>
</organism>
<dbReference type="EMBL" id="OV651815">
    <property type="protein sequence ID" value="CAH1109011.1"/>
    <property type="molecule type" value="Genomic_DNA"/>
</dbReference>
<evidence type="ECO:0000313" key="9">
    <source>
        <dbReference type="Proteomes" id="UP001153636"/>
    </source>
</evidence>
<accession>A0A9P0GFJ7</accession>
<evidence type="ECO:0000256" key="6">
    <source>
        <dbReference type="RuleBase" id="RU362121"/>
    </source>
</evidence>
<dbReference type="InterPro" id="IPR036400">
    <property type="entry name" value="Cyt_B5-like_heme/steroid_sf"/>
</dbReference>
<protein>
    <recommendedName>
        <fullName evidence="5">Cytochrome b5-related protein</fullName>
    </recommendedName>
</protein>
<dbReference type="OrthoDB" id="260519at2759"/>
<reference evidence="8" key="1">
    <citation type="submission" date="2022-01" db="EMBL/GenBank/DDBJ databases">
        <authorList>
            <person name="King R."/>
        </authorList>
    </citation>
    <scope>NUCLEOTIDE SEQUENCE</scope>
</reference>
<evidence type="ECO:0000256" key="1">
    <source>
        <dbReference type="ARBA" id="ARBA00022617"/>
    </source>
</evidence>
<proteinExistence type="inferred from homology"/>
<dbReference type="Pfam" id="PF00487">
    <property type="entry name" value="FA_desaturase"/>
    <property type="match status" value="1"/>
</dbReference>
<comment type="function">
    <text evidence="4">May play a role in muscle cell metabolism.</text>
</comment>
<evidence type="ECO:0000256" key="4">
    <source>
        <dbReference type="ARBA" id="ARBA00055674"/>
    </source>
</evidence>
<keyword evidence="6" id="KW-0472">Membrane</keyword>